<accession>A0A0A9CH03</accession>
<proteinExistence type="predicted"/>
<dbReference type="EMBL" id="GBRH01223024">
    <property type="protein sequence ID" value="JAD74871.1"/>
    <property type="molecule type" value="Transcribed_RNA"/>
</dbReference>
<name>A0A0A9CH03_ARUDO</name>
<reference evidence="1" key="2">
    <citation type="journal article" date="2015" name="Data Brief">
        <title>Shoot transcriptome of the giant reed, Arundo donax.</title>
        <authorList>
            <person name="Barrero R.A."/>
            <person name="Guerrero F.D."/>
            <person name="Moolhuijzen P."/>
            <person name="Goolsby J.A."/>
            <person name="Tidwell J."/>
            <person name="Bellgard S.E."/>
            <person name="Bellgard M.I."/>
        </authorList>
    </citation>
    <scope>NUCLEOTIDE SEQUENCE</scope>
    <source>
        <tissue evidence="1">Shoot tissue taken approximately 20 cm above the soil surface</tissue>
    </source>
</reference>
<reference evidence="1" key="1">
    <citation type="submission" date="2014-09" db="EMBL/GenBank/DDBJ databases">
        <authorList>
            <person name="Magalhaes I.L.F."/>
            <person name="Oliveira U."/>
            <person name="Santos F.R."/>
            <person name="Vidigal T.H.D.A."/>
            <person name="Brescovit A.D."/>
            <person name="Santos A.J."/>
        </authorList>
    </citation>
    <scope>NUCLEOTIDE SEQUENCE</scope>
    <source>
        <tissue evidence="1">Shoot tissue taken approximately 20 cm above the soil surface</tissue>
    </source>
</reference>
<organism evidence="1">
    <name type="scientific">Arundo donax</name>
    <name type="common">Giant reed</name>
    <name type="synonym">Donax arundinaceus</name>
    <dbReference type="NCBI Taxonomy" id="35708"/>
    <lineage>
        <taxon>Eukaryota</taxon>
        <taxon>Viridiplantae</taxon>
        <taxon>Streptophyta</taxon>
        <taxon>Embryophyta</taxon>
        <taxon>Tracheophyta</taxon>
        <taxon>Spermatophyta</taxon>
        <taxon>Magnoliopsida</taxon>
        <taxon>Liliopsida</taxon>
        <taxon>Poales</taxon>
        <taxon>Poaceae</taxon>
        <taxon>PACMAD clade</taxon>
        <taxon>Arundinoideae</taxon>
        <taxon>Arundineae</taxon>
        <taxon>Arundo</taxon>
    </lineage>
</organism>
<dbReference type="AlphaFoldDB" id="A0A0A9CH03"/>
<protein>
    <submittedName>
        <fullName evidence="1">Uncharacterized protein</fullName>
    </submittedName>
</protein>
<evidence type="ECO:0000313" key="1">
    <source>
        <dbReference type="EMBL" id="JAD74871.1"/>
    </source>
</evidence>
<sequence>MKTLANSYLKAGSLISFNSNSCNFFTTFLSSNLSVLINASNRSRHSRILRDTKLRRLSLRVQNSRSMLATEVVNSSAILLPPSPFARGGSTRHILSFQKCKSTSSTGPTELASSSGRGLICSAPLCFEQNPSRFQAVASPQSQHPPPVYMME</sequence>